<keyword evidence="7" id="KW-1133">Transmembrane helix</keyword>
<feature type="transmembrane region" description="Helical" evidence="7">
    <location>
        <begin position="20"/>
        <end position="40"/>
    </location>
</feature>
<comment type="subcellular location">
    <subcellularLocation>
        <location evidence="2">Cell membrane</location>
        <topology evidence="2">Single-pass type II membrane protein</topology>
    </subcellularLocation>
    <subcellularLocation>
        <location evidence="7">Membrane</location>
        <topology evidence="7">Single-pass type II membrane protein</topology>
    </subcellularLocation>
</comment>
<evidence type="ECO:0000256" key="1">
    <source>
        <dbReference type="ARBA" id="ARBA00000677"/>
    </source>
</evidence>
<dbReference type="InterPro" id="IPR019758">
    <property type="entry name" value="Pept_S26A_signal_pept_1_CS"/>
</dbReference>
<evidence type="ECO:0000256" key="2">
    <source>
        <dbReference type="ARBA" id="ARBA00004401"/>
    </source>
</evidence>
<dbReference type="PROSITE" id="PS00760">
    <property type="entry name" value="SPASE_I_2"/>
    <property type="match status" value="1"/>
</dbReference>
<evidence type="ECO:0000256" key="4">
    <source>
        <dbReference type="ARBA" id="ARBA00013208"/>
    </source>
</evidence>
<comment type="similarity">
    <text evidence="3 7">Belongs to the peptidase S26 family.</text>
</comment>
<dbReference type="GO" id="GO:0009003">
    <property type="term" value="F:signal peptidase activity"/>
    <property type="evidence" value="ECO:0007669"/>
    <property type="project" value="UniProtKB-EC"/>
</dbReference>
<dbReference type="CDD" id="cd06530">
    <property type="entry name" value="S26_SPase_I"/>
    <property type="match status" value="1"/>
</dbReference>
<evidence type="ECO:0000256" key="5">
    <source>
        <dbReference type="ARBA" id="ARBA00022801"/>
    </source>
</evidence>
<dbReference type="PANTHER" id="PTHR43390">
    <property type="entry name" value="SIGNAL PEPTIDASE I"/>
    <property type="match status" value="1"/>
</dbReference>
<dbReference type="AlphaFoldDB" id="A0A7C8FK28"/>
<dbReference type="EC" id="3.4.21.89" evidence="4 7"/>
<keyword evidence="7" id="KW-0812">Transmembrane</keyword>
<dbReference type="PANTHER" id="PTHR43390:SF1">
    <property type="entry name" value="CHLOROPLAST PROCESSING PEPTIDASE"/>
    <property type="match status" value="1"/>
</dbReference>
<evidence type="ECO:0000259" key="8">
    <source>
        <dbReference type="Pfam" id="PF10502"/>
    </source>
</evidence>
<dbReference type="InterPro" id="IPR000223">
    <property type="entry name" value="Pept_S26A_signal_pept_1"/>
</dbReference>
<keyword evidence="5 7" id="KW-0378">Hydrolase</keyword>
<evidence type="ECO:0000256" key="3">
    <source>
        <dbReference type="ARBA" id="ARBA00009370"/>
    </source>
</evidence>
<dbReference type="NCBIfam" id="TIGR02227">
    <property type="entry name" value="sigpep_I_bact"/>
    <property type="match status" value="1"/>
</dbReference>
<evidence type="ECO:0000313" key="10">
    <source>
        <dbReference type="Proteomes" id="UP000479639"/>
    </source>
</evidence>
<proteinExistence type="inferred from homology"/>
<dbReference type="InterPro" id="IPR036286">
    <property type="entry name" value="LexA/Signal_pep-like_sf"/>
</dbReference>
<keyword evidence="10" id="KW-1185">Reference proteome</keyword>
<accession>A0A7C8FK28</accession>
<keyword evidence="7" id="KW-0645">Protease</keyword>
<dbReference type="GO" id="GO:0006465">
    <property type="term" value="P:signal peptide processing"/>
    <property type="evidence" value="ECO:0007669"/>
    <property type="project" value="InterPro"/>
</dbReference>
<dbReference type="RefSeq" id="WP_151432029.1">
    <property type="nucleotide sequence ID" value="NZ_JANJZI010000001.1"/>
</dbReference>
<dbReference type="PROSITE" id="PS00761">
    <property type="entry name" value="SPASE_I_3"/>
    <property type="match status" value="1"/>
</dbReference>
<dbReference type="EMBL" id="WAJS01000054">
    <property type="protein sequence ID" value="KAB1638706.1"/>
    <property type="molecule type" value="Genomic_DNA"/>
</dbReference>
<sequence length="196" mass="21689">MYESDHAAYQQRPRQSAGILRTLLSVIGLVAMVLVLSWGLRTFVFQAYEIPSGSMEETIKPGDMVFSEKITYYSSDPAPGDIVTFEDPDPDHAGRILIKRVIAVGGQVVDLRDGRVYVDDVLQDEPYTRGEPSFPLTSLPGTTVDYPYTVPAGSLWVMGDNRTNSQDSRYFGAIAERSVTGKAIFIYWPLTDVGVL</sequence>
<feature type="active site" evidence="6">
    <location>
        <position position="99"/>
    </location>
</feature>
<dbReference type="SUPFAM" id="SSF51306">
    <property type="entry name" value="LexA/Signal peptidase"/>
    <property type="match status" value="1"/>
</dbReference>
<dbReference type="GO" id="GO:0004252">
    <property type="term" value="F:serine-type endopeptidase activity"/>
    <property type="evidence" value="ECO:0007669"/>
    <property type="project" value="InterPro"/>
</dbReference>
<dbReference type="GO" id="GO:0005886">
    <property type="term" value="C:plasma membrane"/>
    <property type="evidence" value="ECO:0007669"/>
    <property type="project" value="UniProtKB-SubCell"/>
</dbReference>
<evidence type="ECO:0000256" key="6">
    <source>
        <dbReference type="PIRSR" id="PIRSR600223-1"/>
    </source>
</evidence>
<reference evidence="9 10" key="1">
    <citation type="submission" date="2019-09" db="EMBL/GenBank/DDBJ databases">
        <title>Whole genome shotgun sequencing (WGS) of Ellagibacter isourolithinifaciens DSM 104140(T) and Adlercreutzia muris DSM 29508(T).</title>
        <authorList>
            <person name="Stoll D.A."/>
            <person name="Danylec N."/>
            <person name="Huch M."/>
        </authorList>
    </citation>
    <scope>NUCLEOTIDE SEQUENCE [LARGE SCALE GENOMIC DNA]</scope>
    <source>
        <strain evidence="9 10">DSM 29508</strain>
    </source>
</reference>
<gene>
    <name evidence="9" type="primary">lepB</name>
    <name evidence="9" type="ORF">F8D48_10970</name>
</gene>
<feature type="domain" description="Peptidase S26" evidence="8">
    <location>
        <begin position="26"/>
        <end position="188"/>
    </location>
</feature>
<protein>
    <recommendedName>
        <fullName evidence="4 7">Signal peptidase I</fullName>
        <ecNumber evidence="4 7">3.4.21.89</ecNumber>
    </recommendedName>
</protein>
<name>A0A7C8FK28_9ACTN</name>
<comment type="catalytic activity">
    <reaction evidence="1 7">
        <text>Cleavage of hydrophobic, N-terminal signal or leader sequences from secreted and periplasmic proteins.</text>
        <dbReference type="EC" id="3.4.21.89"/>
    </reaction>
</comment>
<feature type="active site" evidence="6">
    <location>
        <position position="54"/>
    </location>
</feature>
<dbReference type="Pfam" id="PF10502">
    <property type="entry name" value="Peptidase_S26"/>
    <property type="match status" value="1"/>
</dbReference>
<evidence type="ECO:0000313" key="9">
    <source>
        <dbReference type="EMBL" id="KAB1638706.1"/>
    </source>
</evidence>
<keyword evidence="7" id="KW-0472">Membrane</keyword>
<dbReference type="InterPro" id="IPR019533">
    <property type="entry name" value="Peptidase_S26"/>
</dbReference>
<dbReference type="PRINTS" id="PR00727">
    <property type="entry name" value="LEADERPTASE"/>
</dbReference>
<comment type="caution">
    <text evidence="9">The sequence shown here is derived from an EMBL/GenBank/DDBJ whole genome shotgun (WGS) entry which is preliminary data.</text>
</comment>
<dbReference type="InterPro" id="IPR019757">
    <property type="entry name" value="Pept_S26A_signal_pept_1_Lys-AS"/>
</dbReference>
<evidence type="ECO:0000256" key="7">
    <source>
        <dbReference type="RuleBase" id="RU362042"/>
    </source>
</evidence>
<organism evidence="9 10">
    <name type="scientific">Adlercreutzia muris</name>
    <dbReference type="NCBI Taxonomy" id="1796610"/>
    <lineage>
        <taxon>Bacteria</taxon>
        <taxon>Bacillati</taxon>
        <taxon>Actinomycetota</taxon>
        <taxon>Coriobacteriia</taxon>
        <taxon>Eggerthellales</taxon>
        <taxon>Eggerthellaceae</taxon>
        <taxon>Adlercreutzia</taxon>
    </lineage>
</organism>
<dbReference type="Gene3D" id="2.10.109.10">
    <property type="entry name" value="Umud Fragment, subunit A"/>
    <property type="match status" value="1"/>
</dbReference>
<dbReference type="Proteomes" id="UP000479639">
    <property type="component" value="Unassembled WGS sequence"/>
</dbReference>